<keyword evidence="5 10" id="KW-1133">Transmembrane helix</keyword>
<keyword evidence="7 10" id="KW-0472">Membrane</keyword>
<feature type="transmembrane region" description="Helical" evidence="10">
    <location>
        <begin position="519"/>
        <end position="542"/>
    </location>
</feature>
<sequence length="664" mass="72202">MLAKMAKVRLVGPRGRLDLVLEELHKLELVQLADVKGEPYRVSPLPEDDRRLARASEVRFLVAELEALLDLLGPDAHPGRGDLVPGEVDVSYVRSRLAEVEPAVEGLRGRIEHLEDEKIVLPRYLEPLENLLPLVPELADLEDHELDRLRLDTVALVLNTTDLSVVETLRRELAEVLGSRFELVSEEIEDGAIGCVLVFSHDDTAAVHELLGQEHVRHATLPEGYERLSLSGTVAAMEGRLEELPAEISAAKEELDALLRPHEEEWRTLLAGLRAELEQLEAADLLGGTRRAFVAAFWVPKRDLPRLREELKARVGAEVVVEEMPVDRYDGTMPVLMNNPKPVRPFEGLVRFLDLPRPGTLDPTGLMSLFLPIIFGAMVGDVVYGLLLLGVALWMKRRFTGPGMLKDLGSVLLVGSVWSIIFGFVFGEALGNLGYDLLGFDWALWFYRPDGLVPLLVFALALGATHVVLGLLLGIWQGWRERHRGEVAEKVGTLIALAGVFGLAGLVAGMMPSGAVTPAVAAVVVGLVLMMAAHGGGMGLLMGPLELIGALGNVLSYLRIAAVGLASAYLAIVANEFAAVAPLWIGIVIAAFFHALNLALAGFSPMIQAMRLHYVEFFGKFYEGGGRPFTPFGARAAGPPAEARDAREDAVEAEPREGREVAPI</sequence>
<dbReference type="Gene3D" id="3.30.70.2170">
    <property type="match status" value="1"/>
</dbReference>
<evidence type="ECO:0000256" key="8">
    <source>
        <dbReference type="SAM" id="Coils"/>
    </source>
</evidence>
<evidence type="ECO:0000313" key="12">
    <source>
        <dbReference type="Proteomes" id="UP000502706"/>
    </source>
</evidence>
<dbReference type="PANTHER" id="PTHR11629">
    <property type="entry name" value="VACUOLAR PROTON ATPASES"/>
    <property type="match status" value="1"/>
</dbReference>
<proteinExistence type="inferred from homology"/>
<evidence type="ECO:0000256" key="2">
    <source>
        <dbReference type="ARBA" id="ARBA00009904"/>
    </source>
</evidence>
<comment type="subcellular location">
    <subcellularLocation>
        <location evidence="1">Membrane</location>
        <topology evidence="1">Multi-pass membrane protein</topology>
    </subcellularLocation>
</comment>
<feature type="transmembrane region" description="Helical" evidence="10">
    <location>
        <begin position="451"/>
        <end position="479"/>
    </location>
</feature>
<evidence type="ECO:0000313" key="11">
    <source>
        <dbReference type="EMBL" id="QIN78397.1"/>
    </source>
</evidence>
<feature type="transmembrane region" description="Helical" evidence="10">
    <location>
        <begin position="491"/>
        <end position="513"/>
    </location>
</feature>
<gene>
    <name evidence="11" type="ORF">GBA65_07520</name>
</gene>
<comment type="similarity">
    <text evidence="2">Belongs to the V-ATPase 116 kDa subunit family.</text>
</comment>
<evidence type="ECO:0000256" key="9">
    <source>
        <dbReference type="SAM" id="MobiDB-lite"/>
    </source>
</evidence>
<feature type="coiled-coil region" evidence="8">
    <location>
        <begin position="234"/>
        <end position="283"/>
    </location>
</feature>
<dbReference type="Pfam" id="PF01496">
    <property type="entry name" value="V_ATPase_I"/>
    <property type="match status" value="1"/>
</dbReference>
<dbReference type="GO" id="GO:0051117">
    <property type="term" value="F:ATPase binding"/>
    <property type="evidence" value="ECO:0007669"/>
    <property type="project" value="TreeGrafter"/>
</dbReference>
<feature type="transmembrane region" description="Helical" evidence="10">
    <location>
        <begin position="407"/>
        <end position="431"/>
    </location>
</feature>
<keyword evidence="3" id="KW-0813">Transport</keyword>
<evidence type="ECO:0000256" key="10">
    <source>
        <dbReference type="SAM" id="Phobius"/>
    </source>
</evidence>
<accession>A0A6G8PW67</accession>
<keyword evidence="8" id="KW-0175">Coiled coil</keyword>
<dbReference type="GO" id="GO:0046961">
    <property type="term" value="F:proton-transporting ATPase activity, rotational mechanism"/>
    <property type="evidence" value="ECO:0007669"/>
    <property type="project" value="InterPro"/>
</dbReference>
<dbReference type="PANTHER" id="PTHR11629:SF63">
    <property type="entry name" value="V-TYPE PROTON ATPASE SUBUNIT A"/>
    <property type="match status" value="1"/>
</dbReference>
<dbReference type="RefSeq" id="WP_166396071.1">
    <property type="nucleotide sequence ID" value="NZ_CP045121.1"/>
</dbReference>
<evidence type="ECO:0000256" key="7">
    <source>
        <dbReference type="ARBA" id="ARBA00023136"/>
    </source>
</evidence>
<protein>
    <submittedName>
        <fullName evidence="11">Uncharacterized protein</fullName>
    </submittedName>
</protein>
<dbReference type="Gene3D" id="1.20.1460.20">
    <property type="match status" value="1"/>
</dbReference>
<dbReference type="Gene3D" id="3.30.70.2750">
    <property type="match status" value="1"/>
</dbReference>
<feature type="region of interest" description="Disordered" evidence="9">
    <location>
        <begin position="635"/>
        <end position="664"/>
    </location>
</feature>
<dbReference type="GO" id="GO:0016471">
    <property type="term" value="C:vacuolar proton-transporting V-type ATPase complex"/>
    <property type="evidence" value="ECO:0007669"/>
    <property type="project" value="TreeGrafter"/>
</dbReference>
<dbReference type="GO" id="GO:0007035">
    <property type="term" value="P:vacuolar acidification"/>
    <property type="evidence" value="ECO:0007669"/>
    <property type="project" value="TreeGrafter"/>
</dbReference>
<feature type="transmembrane region" description="Helical" evidence="10">
    <location>
        <begin position="554"/>
        <end position="574"/>
    </location>
</feature>
<organism evidence="11 12">
    <name type="scientific">Rubrobacter marinus</name>
    <dbReference type="NCBI Taxonomy" id="2653852"/>
    <lineage>
        <taxon>Bacteria</taxon>
        <taxon>Bacillati</taxon>
        <taxon>Actinomycetota</taxon>
        <taxon>Rubrobacteria</taxon>
        <taxon>Rubrobacterales</taxon>
        <taxon>Rubrobacteraceae</taxon>
        <taxon>Rubrobacter</taxon>
    </lineage>
</organism>
<feature type="compositionally biased region" description="Basic and acidic residues" evidence="9">
    <location>
        <begin position="642"/>
        <end position="664"/>
    </location>
</feature>
<keyword evidence="4 10" id="KW-0812">Transmembrane</keyword>
<reference evidence="11 12" key="1">
    <citation type="submission" date="2019-10" db="EMBL/GenBank/DDBJ databases">
        <title>Rubrobacter sp nov SCSIO 52915 isolated from a deep-sea sediment in the South China Sea.</title>
        <authorList>
            <person name="Chen R.W."/>
        </authorList>
    </citation>
    <scope>NUCLEOTIDE SEQUENCE [LARGE SCALE GENOMIC DNA]</scope>
    <source>
        <strain evidence="11 12">SCSIO 52915</strain>
    </source>
</reference>
<evidence type="ECO:0000256" key="6">
    <source>
        <dbReference type="ARBA" id="ARBA00023065"/>
    </source>
</evidence>
<keyword evidence="6" id="KW-0406">Ion transport</keyword>
<name>A0A6G8PW67_9ACTN</name>
<evidence type="ECO:0000256" key="5">
    <source>
        <dbReference type="ARBA" id="ARBA00022989"/>
    </source>
</evidence>
<dbReference type="AlphaFoldDB" id="A0A6G8PW67"/>
<evidence type="ECO:0000256" key="4">
    <source>
        <dbReference type="ARBA" id="ARBA00022692"/>
    </source>
</evidence>
<dbReference type="Proteomes" id="UP000502706">
    <property type="component" value="Chromosome"/>
</dbReference>
<evidence type="ECO:0000256" key="3">
    <source>
        <dbReference type="ARBA" id="ARBA00022448"/>
    </source>
</evidence>
<dbReference type="GO" id="GO:0033179">
    <property type="term" value="C:proton-transporting V-type ATPase, V0 domain"/>
    <property type="evidence" value="ECO:0007669"/>
    <property type="project" value="InterPro"/>
</dbReference>
<dbReference type="KEGG" id="rmar:GBA65_07520"/>
<feature type="transmembrane region" description="Helical" evidence="10">
    <location>
        <begin position="369"/>
        <end position="395"/>
    </location>
</feature>
<dbReference type="InterPro" id="IPR002490">
    <property type="entry name" value="V-ATPase_116kDa_su"/>
</dbReference>
<dbReference type="EMBL" id="CP045121">
    <property type="protein sequence ID" value="QIN78397.1"/>
    <property type="molecule type" value="Genomic_DNA"/>
</dbReference>
<evidence type="ECO:0000256" key="1">
    <source>
        <dbReference type="ARBA" id="ARBA00004141"/>
    </source>
</evidence>
<keyword evidence="12" id="KW-1185">Reference proteome</keyword>
<feature type="transmembrane region" description="Helical" evidence="10">
    <location>
        <begin position="580"/>
        <end position="603"/>
    </location>
</feature>